<proteinExistence type="predicted"/>
<feature type="transmembrane region" description="Helical" evidence="1">
    <location>
        <begin position="76"/>
        <end position="95"/>
    </location>
</feature>
<evidence type="ECO:0000313" key="4">
    <source>
        <dbReference type="Proteomes" id="UP000822688"/>
    </source>
</evidence>
<dbReference type="EMBL" id="CM026431">
    <property type="protein sequence ID" value="KAG0559011.1"/>
    <property type="molecule type" value="Genomic_DNA"/>
</dbReference>
<dbReference type="Proteomes" id="UP000822688">
    <property type="component" value="Chromosome 10"/>
</dbReference>
<evidence type="ECO:0000313" key="2">
    <source>
        <dbReference type="EMBL" id="KAG0559010.1"/>
    </source>
</evidence>
<keyword evidence="1" id="KW-0472">Membrane</keyword>
<evidence type="ECO:0000256" key="1">
    <source>
        <dbReference type="SAM" id="Phobius"/>
    </source>
</evidence>
<comment type="caution">
    <text evidence="2">The sequence shown here is derived from an EMBL/GenBank/DDBJ whole genome shotgun (WGS) entry which is preliminary data.</text>
</comment>
<keyword evidence="1" id="KW-1133">Transmembrane helix</keyword>
<feature type="transmembrane region" description="Helical" evidence="1">
    <location>
        <begin position="102"/>
        <end position="127"/>
    </location>
</feature>
<sequence length="135" mass="15367">MRAAWRAGWGRLHAWNSMVCQLAVDGDGAQAPFFNDKLDICVDELSLLVLAVLGMPLFHNFKLVVLHIWLSDALGMLWFLGWLSIWLVMMCRFPCSMGVEAFVSAFDCMGWNLDIFWLFGVVLVYVLTEHVRAVI</sequence>
<name>A0A8T0GJ50_CERPU</name>
<evidence type="ECO:0000313" key="3">
    <source>
        <dbReference type="EMBL" id="KAG0559011.1"/>
    </source>
</evidence>
<keyword evidence="1" id="KW-0812">Transmembrane</keyword>
<organism evidence="2 4">
    <name type="scientific">Ceratodon purpureus</name>
    <name type="common">Fire moss</name>
    <name type="synonym">Dicranum purpureum</name>
    <dbReference type="NCBI Taxonomy" id="3225"/>
    <lineage>
        <taxon>Eukaryota</taxon>
        <taxon>Viridiplantae</taxon>
        <taxon>Streptophyta</taxon>
        <taxon>Embryophyta</taxon>
        <taxon>Bryophyta</taxon>
        <taxon>Bryophytina</taxon>
        <taxon>Bryopsida</taxon>
        <taxon>Dicranidae</taxon>
        <taxon>Pseudoditrichales</taxon>
        <taxon>Ditrichaceae</taxon>
        <taxon>Ceratodon</taxon>
    </lineage>
</organism>
<gene>
    <name evidence="2" type="ORF">KC19_10G071900</name>
    <name evidence="3" type="ORF">KC19_10G072000</name>
</gene>
<protein>
    <submittedName>
        <fullName evidence="2">Uncharacterized protein</fullName>
    </submittedName>
</protein>
<dbReference type="EMBL" id="CM026431">
    <property type="protein sequence ID" value="KAG0559010.1"/>
    <property type="molecule type" value="Genomic_DNA"/>
</dbReference>
<keyword evidence="4" id="KW-1185">Reference proteome</keyword>
<dbReference type="AlphaFoldDB" id="A0A8T0GJ50"/>
<accession>A0A8T0GJ50</accession>
<reference evidence="2" key="1">
    <citation type="submission" date="2020-06" db="EMBL/GenBank/DDBJ databases">
        <title>WGS assembly of Ceratodon purpureus strain R40.</title>
        <authorList>
            <person name="Carey S.B."/>
            <person name="Jenkins J."/>
            <person name="Shu S."/>
            <person name="Lovell J.T."/>
            <person name="Sreedasyam A."/>
            <person name="Maumus F."/>
            <person name="Tiley G.P."/>
            <person name="Fernandez-Pozo N."/>
            <person name="Barry K."/>
            <person name="Chen C."/>
            <person name="Wang M."/>
            <person name="Lipzen A."/>
            <person name="Daum C."/>
            <person name="Saski C.A."/>
            <person name="Payton A.C."/>
            <person name="Mcbreen J.C."/>
            <person name="Conrad R.E."/>
            <person name="Kollar L.M."/>
            <person name="Olsson S."/>
            <person name="Huttunen S."/>
            <person name="Landis J.B."/>
            <person name="Wickett N.J."/>
            <person name="Johnson M.G."/>
            <person name="Rensing S.A."/>
            <person name="Grimwood J."/>
            <person name="Schmutz J."/>
            <person name="Mcdaniel S.F."/>
        </authorList>
    </citation>
    <scope>NUCLEOTIDE SEQUENCE</scope>
    <source>
        <strain evidence="2">R40</strain>
    </source>
</reference>